<dbReference type="InParanoid" id="A0A2P6NHW9"/>
<comment type="subcellular location">
    <subcellularLocation>
        <location evidence="2">Membrane</location>
    </subcellularLocation>
</comment>
<reference evidence="9 10" key="1">
    <citation type="journal article" date="2018" name="Genome Biol. Evol.">
        <title>Multiple Roots of Fruiting Body Formation in Amoebozoa.</title>
        <authorList>
            <person name="Hillmann F."/>
            <person name="Forbes G."/>
            <person name="Novohradska S."/>
            <person name="Ferling I."/>
            <person name="Riege K."/>
            <person name="Groth M."/>
            <person name="Westermann M."/>
            <person name="Marz M."/>
            <person name="Spaller T."/>
            <person name="Winckler T."/>
            <person name="Schaap P."/>
            <person name="Glockner G."/>
        </authorList>
    </citation>
    <scope>NUCLEOTIDE SEQUENCE [LARGE SCALE GENOMIC DNA]</scope>
    <source>
        <strain evidence="9 10">Jena</strain>
    </source>
</reference>
<evidence type="ECO:0000256" key="6">
    <source>
        <dbReference type="ARBA" id="ARBA00023136"/>
    </source>
</evidence>
<dbReference type="GO" id="GO:0004129">
    <property type="term" value="F:cytochrome-c oxidase activity"/>
    <property type="evidence" value="ECO:0007669"/>
    <property type="project" value="UniProtKB-EC"/>
</dbReference>
<dbReference type="OrthoDB" id="2930140at2759"/>
<dbReference type="InterPro" id="IPR002429">
    <property type="entry name" value="CcO_II-like_C"/>
</dbReference>
<comment type="caution">
    <text evidence="9">The sequence shown here is derived from an EMBL/GenBank/DDBJ whole genome shotgun (WGS) entry which is preliminary data.</text>
</comment>
<keyword evidence="3" id="KW-0813">Transport</keyword>
<dbReference type="SUPFAM" id="SSF81464">
    <property type="entry name" value="Cytochrome c oxidase subunit II-like, transmembrane region"/>
    <property type="match status" value="1"/>
</dbReference>
<evidence type="ECO:0000256" key="5">
    <source>
        <dbReference type="ARBA" id="ARBA00022982"/>
    </source>
</evidence>
<keyword evidence="10" id="KW-1185">Reference proteome</keyword>
<keyword evidence="5" id="KW-0249">Electron transport</keyword>
<proteinExistence type="predicted"/>
<dbReference type="GO" id="GO:0005507">
    <property type="term" value="F:copper ion binding"/>
    <property type="evidence" value="ECO:0007669"/>
    <property type="project" value="InterPro"/>
</dbReference>
<dbReference type="PROSITE" id="PS50857">
    <property type="entry name" value="COX2_CUA"/>
    <property type="match status" value="1"/>
</dbReference>
<evidence type="ECO:0000313" key="10">
    <source>
        <dbReference type="Proteomes" id="UP000241769"/>
    </source>
</evidence>
<dbReference type="InterPro" id="IPR008972">
    <property type="entry name" value="Cupredoxin"/>
</dbReference>
<evidence type="ECO:0000256" key="3">
    <source>
        <dbReference type="ARBA" id="ARBA00022448"/>
    </source>
</evidence>
<keyword evidence="6" id="KW-0472">Membrane</keyword>
<evidence type="ECO:0000259" key="8">
    <source>
        <dbReference type="PROSITE" id="PS50857"/>
    </source>
</evidence>
<keyword evidence="4" id="KW-0812">Transmembrane</keyword>
<dbReference type="SUPFAM" id="SSF49503">
    <property type="entry name" value="Cupredoxins"/>
    <property type="match status" value="1"/>
</dbReference>
<comment type="cofactor">
    <cofactor evidence="1">
        <name>Cu cation</name>
        <dbReference type="ChEBI" id="CHEBI:23378"/>
    </cofactor>
</comment>
<dbReference type="Pfam" id="PF00116">
    <property type="entry name" value="COX2"/>
    <property type="match status" value="1"/>
</dbReference>
<dbReference type="AlphaFoldDB" id="A0A2P6NHW9"/>
<evidence type="ECO:0000256" key="2">
    <source>
        <dbReference type="ARBA" id="ARBA00004370"/>
    </source>
</evidence>
<name>A0A2P6NHW9_9EUKA</name>
<dbReference type="EMBL" id="MDYQ01000081">
    <property type="protein sequence ID" value="PRP83531.1"/>
    <property type="molecule type" value="Genomic_DNA"/>
</dbReference>
<organism evidence="9 10">
    <name type="scientific">Planoprotostelium fungivorum</name>
    <dbReference type="NCBI Taxonomy" id="1890364"/>
    <lineage>
        <taxon>Eukaryota</taxon>
        <taxon>Amoebozoa</taxon>
        <taxon>Evosea</taxon>
        <taxon>Variosea</taxon>
        <taxon>Cavosteliida</taxon>
        <taxon>Cavosteliaceae</taxon>
        <taxon>Planoprotostelium</taxon>
    </lineage>
</organism>
<evidence type="ECO:0000256" key="4">
    <source>
        <dbReference type="ARBA" id="ARBA00022692"/>
    </source>
</evidence>
<dbReference type="Proteomes" id="UP000241769">
    <property type="component" value="Unassembled WGS sequence"/>
</dbReference>
<sequence length="203" mass="22803">MLLLPPYSSGILLQHPVPGPPQTNGGSPGSSFYLVGTCLDVNPVVGTCVNCGSRIRPNLRRQFPEMTWLIVSLDNNSSMVQEEREILYSAREPGLQGRLYHGGLLVASGGIVMRLTLQEFYYNTPYRGRPERMAAARVVHSTWLELVWTLTPLLVVGHQWYWEYQYAFTDAVHGDVYFGFDSYMIPEGDLPTGGYVYLKPTQP</sequence>
<evidence type="ECO:0000256" key="1">
    <source>
        <dbReference type="ARBA" id="ARBA00001935"/>
    </source>
</evidence>
<evidence type="ECO:0000256" key="7">
    <source>
        <dbReference type="ARBA" id="ARBA00049512"/>
    </source>
</evidence>
<comment type="catalytic activity">
    <reaction evidence="7">
        <text>4 Fe(II)-[cytochrome c] + O2 + 8 H(+)(in) = 4 Fe(III)-[cytochrome c] + 2 H2O + 4 H(+)(out)</text>
        <dbReference type="Rhea" id="RHEA:11436"/>
        <dbReference type="Rhea" id="RHEA-COMP:10350"/>
        <dbReference type="Rhea" id="RHEA-COMP:14399"/>
        <dbReference type="ChEBI" id="CHEBI:15377"/>
        <dbReference type="ChEBI" id="CHEBI:15378"/>
        <dbReference type="ChEBI" id="CHEBI:15379"/>
        <dbReference type="ChEBI" id="CHEBI:29033"/>
        <dbReference type="ChEBI" id="CHEBI:29034"/>
        <dbReference type="EC" id="7.1.1.9"/>
    </reaction>
    <physiologicalReaction direction="left-to-right" evidence="7">
        <dbReference type="Rhea" id="RHEA:11437"/>
    </physiologicalReaction>
</comment>
<protein>
    <submittedName>
        <fullName evidence="9">Cox2 (Mitochondrion)</fullName>
    </submittedName>
</protein>
<accession>A0A2P6NHW9</accession>
<dbReference type="GO" id="GO:0016020">
    <property type="term" value="C:membrane"/>
    <property type="evidence" value="ECO:0007669"/>
    <property type="project" value="UniProtKB-SubCell"/>
</dbReference>
<gene>
    <name evidence="9" type="ORF">PROFUN_04405</name>
</gene>
<feature type="domain" description="Cytochrome oxidase subunit II copper A binding" evidence="8">
    <location>
        <begin position="148"/>
        <end position="203"/>
    </location>
</feature>
<dbReference type="InterPro" id="IPR036257">
    <property type="entry name" value="Cyt_c_oxidase_su2_TM_sf"/>
</dbReference>
<evidence type="ECO:0000313" key="9">
    <source>
        <dbReference type="EMBL" id="PRP83531.1"/>
    </source>
</evidence>